<evidence type="ECO:0000313" key="1">
    <source>
        <dbReference type="EMBL" id="RLV56886.1"/>
    </source>
</evidence>
<comment type="caution">
    <text evidence="1">The sequence shown here is derived from an EMBL/GenBank/DDBJ whole genome shotgun (WGS) entry which is preliminary data.</text>
</comment>
<gene>
    <name evidence="1" type="ORF">D9V41_03700</name>
</gene>
<dbReference type="EMBL" id="RDBF01000002">
    <property type="protein sequence ID" value="RLV56886.1"/>
    <property type="molecule type" value="Genomic_DNA"/>
</dbReference>
<dbReference type="OrthoDB" id="5108570at2"/>
<keyword evidence="2" id="KW-1185">Reference proteome</keyword>
<dbReference type="RefSeq" id="WP_121793187.1">
    <property type="nucleotide sequence ID" value="NZ_RDBF01000002.1"/>
</dbReference>
<proteinExistence type="predicted"/>
<evidence type="ECO:0000313" key="2">
    <source>
        <dbReference type="Proteomes" id="UP000282515"/>
    </source>
</evidence>
<reference evidence="1 2" key="1">
    <citation type="submission" date="2018-10" db="EMBL/GenBank/DDBJ databases">
        <title>Aeromicrobium sp. 9W16Y-2 whole genome shotgun sequence.</title>
        <authorList>
            <person name="Li F."/>
        </authorList>
    </citation>
    <scope>NUCLEOTIDE SEQUENCE [LARGE SCALE GENOMIC DNA]</scope>
    <source>
        <strain evidence="1 2">9W16Y-2</strain>
    </source>
</reference>
<sequence length="351" mass="39725">MDPRTFALAYRRDPAVPRSYGPRVDKMLVRPRAYAHGFGRVLHDALTGRRLPRRDQYQTWAVRYTSWLNQGMGGLEPQIDDLLDALESPEDFTRVFMELHFHRLNAPVTSWWEPLLYGPETADGPGPNVTRARYELAKTAMAVIRSRDEWVERGMYFDAELDELRRWSLGALTEMDGMVALLELSQRVPGTYVLPAPPQFEHMAGSANVDLIVVNRLNGYQVRGVQLKTSGGHRHLGRYDHERVTLIDGSIDMFNERAMRTRPLRSDKDVVSWPGLVSAHYLASLVPGRETEPWASQPEIRHAAALATRATQSVVSRNQQVFDALIERIEADLGPVPRQIDGEGSDVPPTH</sequence>
<dbReference type="AlphaFoldDB" id="A0A3L8PN87"/>
<accession>A0A3L8PN87</accession>
<protein>
    <submittedName>
        <fullName evidence="1">Uncharacterized protein</fullName>
    </submittedName>
</protein>
<organism evidence="1 2">
    <name type="scientific">Aeromicrobium phragmitis</name>
    <dbReference type="NCBI Taxonomy" id="2478914"/>
    <lineage>
        <taxon>Bacteria</taxon>
        <taxon>Bacillati</taxon>
        <taxon>Actinomycetota</taxon>
        <taxon>Actinomycetes</taxon>
        <taxon>Propionibacteriales</taxon>
        <taxon>Nocardioidaceae</taxon>
        <taxon>Aeromicrobium</taxon>
    </lineage>
</organism>
<name>A0A3L8PN87_9ACTN</name>
<dbReference type="Proteomes" id="UP000282515">
    <property type="component" value="Unassembled WGS sequence"/>
</dbReference>